<dbReference type="InterPro" id="IPR023606">
    <property type="entry name" value="CoA-Trfase_III_dom_1_sf"/>
</dbReference>
<dbReference type="GO" id="GO:0016740">
    <property type="term" value="F:transferase activity"/>
    <property type="evidence" value="ECO:0007669"/>
    <property type="project" value="UniProtKB-KW"/>
</dbReference>
<dbReference type="Gene3D" id="3.40.50.10540">
    <property type="entry name" value="Crotonobetainyl-coa:carnitine coa-transferase, domain 1"/>
    <property type="match status" value="1"/>
</dbReference>
<dbReference type="InterPro" id="IPR044855">
    <property type="entry name" value="CoA-Trfase_III_dom3_sf"/>
</dbReference>
<accession>A0ABV8SYE9</accession>
<sequence length="387" mass="41183">MNHSTQRGGPLSGVRIIEVAGLGPGPFCGMMLADMGADVLTIERSTANDTRLEPLTRNRTRLALDLKNAAHREMLLGLVEHAEVLFEGYRPGVAERLGFGPDVCLKRNPKLVYGRMTGWGQTGPLASAAGHDINYIALTGALHGIGRSGEKPVPPLNLVGDFGGGGMMLAFGIVCALLESRRSGKGQVVDAAMVDGAIALMAMSIGFKAGGTHPDGVGSSILSGAAHYYDTYETSDGKYISIGSLEPQFFALLMQKLELTDSDMAQTGMTSAQGFDSNVWKAMKPRMAEIFRKRTRDEWCALLEGTDVCFAPVLSLSEAPFHPHNQARQAFVDVGGQLQNAPAPRFSGTPTSHPRHAEQGSQAVTALGERWGLPSPAIERLAGASRL</sequence>
<keyword evidence="2" id="KW-0808">Transferase</keyword>
<dbReference type="SUPFAM" id="SSF89796">
    <property type="entry name" value="CoA-transferase family III (CaiB/BaiF)"/>
    <property type="match status" value="1"/>
</dbReference>
<dbReference type="InterPro" id="IPR003673">
    <property type="entry name" value="CoA-Trfase_fam_III"/>
</dbReference>
<evidence type="ECO:0000313" key="2">
    <source>
        <dbReference type="EMBL" id="MFC4312661.1"/>
    </source>
</evidence>
<proteinExistence type="predicted"/>
<dbReference type="Gene3D" id="3.30.1540.10">
    <property type="entry name" value="formyl-coa transferase, domain 3"/>
    <property type="match status" value="1"/>
</dbReference>
<keyword evidence="3" id="KW-1185">Reference proteome</keyword>
<name>A0ABV8SYE9_9GAMM</name>
<dbReference type="PANTHER" id="PTHR48228:SF5">
    <property type="entry name" value="ALPHA-METHYLACYL-COA RACEMASE"/>
    <property type="match status" value="1"/>
</dbReference>
<organism evidence="2 3">
    <name type="scientific">Steroidobacter flavus</name>
    <dbReference type="NCBI Taxonomy" id="1842136"/>
    <lineage>
        <taxon>Bacteria</taxon>
        <taxon>Pseudomonadati</taxon>
        <taxon>Pseudomonadota</taxon>
        <taxon>Gammaproteobacteria</taxon>
        <taxon>Steroidobacterales</taxon>
        <taxon>Steroidobacteraceae</taxon>
        <taxon>Steroidobacter</taxon>
    </lineage>
</organism>
<dbReference type="Pfam" id="PF02515">
    <property type="entry name" value="CoA_transf_3"/>
    <property type="match status" value="1"/>
</dbReference>
<protein>
    <submittedName>
        <fullName evidence="2">CaiB/BaiF CoA transferase family protein</fullName>
    </submittedName>
</protein>
<feature type="region of interest" description="Disordered" evidence="1">
    <location>
        <begin position="339"/>
        <end position="360"/>
    </location>
</feature>
<reference evidence="3" key="1">
    <citation type="journal article" date="2019" name="Int. J. Syst. Evol. Microbiol.">
        <title>The Global Catalogue of Microorganisms (GCM) 10K type strain sequencing project: providing services to taxonomists for standard genome sequencing and annotation.</title>
        <authorList>
            <consortium name="The Broad Institute Genomics Platform"/>
            <consortium name="The Broad Institute Genome Sequencing Center for Infectious Disease"/>
            <person name="Wu L."/>
            <person name="Ma J."/>
        </authorList>
    </citation>
    <scope>NUCLEOTIDE SEQUENCE [LARGE SCALE GENOMIC DNA]</scope>
    <source>
        <strain evidence="3">CGMCC 1.10759</strain>
    </source>
</reference>
<dbReference type="RefSeq" id="WP_380602253.1">
    <property type="nucleotide sequence ID" value="NZ_JBHSDU010000014.1"/>
</dbReference>
<dbReference type="Proteomes" id="UP001595904">
    <property type="component" value="Unassembled WGS sequence"/>
</dbReference>
<comment type="caution">
    <text evidence="2">The sequence shown here is derived from an EMBL/GenBank/DDBJ whole genome shotgun (WGS) entry which is preliminary data.</text>
</comment>
<dbReference type="InterPro" id="IPR050509">
    <property type="entry name" value="CoA-transferase_III"/>
</dbReference>
<dbReference type="PANTHER" id="PTHR48228">
    <property type="entry name" value="SUCCINYL-COA--D-CITRAMALATE COA-TRANSFERASE"/>
    <property type="match status" value="1"/>
</dbReference>
<gene>
    <name evidence="2" type="ORF">ACFPN2_26490</name>
</gene>
<dbReference type="EMBL" id="JBHSDU010000014">
    <property type="protein sequence ID" value="MFC4312661.1"/>
    <property type="molecule type" value="Genomic_DNA"/>
</dbReference>
<evidence type="ECO:0000256" key="1">
    <source>
        <dbReference type="SAM" id="MobiDB-lite"/>
    </source>
</evidence>
<evidence type="ECO:0000313" key="3">
    <source>
        <dbReference type="Proteomes" id="UP001595904"/>
    </source>
</evidence>